<name>A0A4Q4TTK0_9PEZI</name>
<proteinExistence type="predicted"/>
<feature type="compositionally biased region" description="Basic residues" evidence="2">
    <location>
        <begin position="434"/>
        <end position="446"/>
    </location>
</feature>
<evidence type="ECO:0000259" key="3">
    <source>
        <dbReference type="Pfam" id="PF26434"/>
    </source>
</evidence>
<protein>
    <recommendedName>
        <fullName evidence="3">YAG7-like dimerisation domain-containing protein</fullName>
    </recommendedName>
</protein>
<keyword evidence="1" id="KW-0175">Coiled coil</keyword>
<feature type="compositionally biased region" description="Low complexity" evidence="2">
    <location>
        <begin position="398"/>
        <end position="410"/>
    </location>
</feature>
<feature type="region of interest" description="Disordered" evidence="2">
    <location>
        <begin position="315"/>
        <end position="472"/>
    </location>
</feature>
<feature type="region of interest" description="Disordered" evidence="2">
    <location>
        <begin position="270"/>
        <end position="298"/>
    </location>
</feature>
<gene>
    <name evidence="4" type="ORF">DL764_000448</name>
</gene>
<feature type="coiled-coil region" evidence="1">
    <location>
        <begin position="113"/>
        <end position="173"/>
    </location>
</feature>
<feature type="compositionally biased region" description="Low complexity" evidence="2">
    <location>
        <begin position="31"/>
        <end position="40"/>
    </location>
</feature>
<keyword evidence="5" id="KW-1185">Reference proteome</keyword>
<feature type="compositionally biased region" description="Polar residues" evidence="2">
    <location>
        <begin position="1"/>
        <end position="14"/>
    </location>
</feature>
<feature type="compositionally biased region" description="Polar residues" evidence="2">
    <location>
        <begin position="369"/>
        <end position="388"/>
    </location>
</feature>
<organism evidence="4 5">
    <name type="scientific">Monosporascus ibericus</name>
    <dbReference type="NCBI Taxonomy" id="155417"/>
    <lineage>
        <taxon>Eukaryota</taxon>
        <taxon>Fungi</taxon>
        <taxon>Dikarya</taxon>
        <taxon>Ascomycota</taxon>
        <taxon>Pezizomycotina</taxon>
        <taxon>Sordariomycetes</taxon>
        <taxon>Xylariomycetidae</taxon>
        <taxon>Xylariales</taxon>
        <taxon>Xylariales incertae sedis</taxon>
        <taxon>Monosporascus</taxon>
    </lineage>
</organism>
<evidence type="ECO:0000313" key="5">
    <source>
        <dbReference type="Proteomes" id="UP000293360"/>
    </source>
</evidence>
<dbReference type="Pfam" id="PF26434">
    <property type="entry name" value="YAG7_C"/>
    <property type="match status" value="1"/>
</dbReference>
<dbReference type="InterPro" id="IPR058602">
    <property type="entry name" value="YAG7_dimerisation_dom"/>
</dbReference>
<feature type="compositionally biased region" description="Low complexity" evidence="2">
    <location>
        <begin position="329"/>
        <end position="352"/>
    </location>
</feature>
<feature type="region of interest" description="Disordered" evidence="2">
    <location>
        <begin position="1"/>
        <end position="60"/>
    </location>
</feature>
<evidence type="ECO:0000256" key="1">
    <source>
        <dbReference type="SAM" id="Coils"/>
    </source>
</evidence>
<dbReference type="STRING" id="155417.A0A4Q4TTK0"/>
<feature type="compositionally biased region" description="Low complexity" evidence="2">
    <location>
        <begin position="270"/>
        <end position="289"/>
    </location>
</feature>
<reference evidence="4 5" key="1">
    <citation type="submission" date="2018-06" db="EMBL/GenBank/DDBJ databases">
        <title>Complete Genomes of Monosporascus.</title>
        <authorList>
            <person name="Robinson A.J."/>
            <person name="Natvig D.O."/>
        </authorList>
    </citation>
    <scope>NUCLEOTIDE SEQUENCE [LARGE SCALE GENOMIC DNA]</scope>
    <source>
        <strain evidence="4 5">CBS 110550</strain>
    </source>
</reference>
<dbReference type="AlphaFoldDB" id="A0A4Q4TTK0"/>
<dbReference type="EMBL" id="QJNU01000012">
    <property type="protein sequence ID" value="RYP10826.1"/>
    <property type="molecule type" value="Genomic_DNA"/>
</dbReference>
<feature type="domain" description="YAG7-like dimerisation" evidence="3">
    <location>
        <begin position="177"/>
        <end position="260"/>
    </location>
</feature>
<evidence type="ECO:0000313" key="4">
    <source>
        <dbReference type="EMBL" id="RYP10826.1"/>
    </source>
</evidence>
<comment type="caution">
    <text evidence="4">The sequence shown here is derived from an EMBL/GenBank/DDBJ whole genome shotgun (WGS) entry which is preliminary data.</text>
</comment>
<feature type="compositionally biased region" description="Polar residues" evidence="2">
    <location>
        <begin position="315"/>
        <end position="328"/>
    </location>
</feature>
<accession>A0A4Q4TTK0</accession>
<evidence type="ECO:0000256" key="2">
    <source>
        <dbReference type="SAM" id="MobiDB-lite"/>
    </source>
</evidence>
<dbReference type="Proteomes" id="UP000293360">
    <property type="component" value="Unassembled WGS sequence"/>
</dbReference>
<dbReference type="OrthoDB" id="5399559at2759"/>
<sequence length="472" mass="50305">MPSTAVQSPPVQTESKSAKKKKAKAEGRTESPAPSASPAAEKPDSVTGANGQDENGETAYIRELQKNVRNLNKKIANASRTDSIVAEHKDKSLDELVQLKLINPDQRAQRMKKPHLEAQLAQIEEQLAQFKKVDEEYRTRLAAEKASLEKSLTEKFENEKAEAVNEIKEKAEADSKKILHDSLLTLSQFLRLAAARRSEEADAALDENMALEGVLLSVYSGDEHAVSTMLKLIEGSDEKTLSVSSEELQTTFAQVKAAAAAHVNTVLSTDAAPEAAPEAAEAADTTEAPVESSEAVTTDPTVAHAGLTEIDSTSAAAPLTNGHTESTPDTPANADVADNAANAAAESQWDANNDVSPPQEEWVKIPRNPTETETGLTATPAETGNVQSWADEHPEHPPQAAAAAATATDANDGFHQVQRNRPRGHEREGSHGGWRGRGRGGYRGRGGHGGEGRGRGRGRGGQGRGGRRNDES</sequence>